<keyword evidence="1" id="KW-0472">Membrane</keyword>
<dbReference type="GeneID" id="55623264"/>
<evidence type="ECO:0000313" key="2">
    <source>
        <dbReference type="EMBL" id="QFG13590.1"/>
    </source>
</evidence>
<keyword evidence="3" id="KW-1185">Reference proteome</keyword>
<protein>
    <submittedName>
        <fullName evidence="2">Uncharacterized protein</fullName>
    </submittedName>
</protein>
<accession>A0A5J6TRZ6</accession>
<dbReference type="Proteomes" id="UP000325706">
    <property type="component" value="Segment"/>
</dbReference>
<gene>
    <name evidence="2" type="primary">84</name>
    <name evidence="2" type="ORF">PBI_LAMBO_84</name>
</gene>
<evidence type="ECO:0000256" key="1">
    <source>
        <dbReference type="SAM" id="Phobius"/>
    </source>
</evidence>
<proteinExistence type="predicted"/>
<name>A0A5J6TRZ6_9CAUD</name>
<feature type="transmembrane region" description="Helical" evidence="1">
    <location>
        <begin position="30"/>
        <end position="52"/>
    </location>
</feature>
<dbReference type="RefSeq" id="YP_009852637.1">
    <property type="nucleotide sequence ID" value="NC_048814.1"/>
</dbReference>
<keyword evidence="1" id="KW-0812">Transmembrane</keyword>
<dbReference type="EMBL" id="MN234220">
    <property type="protein sequence ID" value="QFG13590.1"/>
    <property type="molecule type" value="Genomic_DNA"/>
</dbReference>
<reference evidence="2 3" key="1">
    <citation type="submission" date="2019-07" db="EMBL/GenBank/DDBJ databases">
        <authorList>
            <person name="Fryberger R.B."/>
            <person name="Stoner T.H."/>
            <person name="Garlena R.A."/>
            <person name="Russell D.A."/>
            <person name="Pope W.H."/>
            <person name="Jacobs-Sera D."/>
            <person name="Hatfull G.F."/>
        </authorList>
    </citation>
    <scope>NUCLEOTIDE SEQUENCE [LARGE SCALE GENOMIC DNA]</scope>
</reference>
<dbReference type="KEGG" id="vg:55623264"/>
<keyword evidence="1" id="KW-1133">Transmembrane helix</keyword>
<organism evidence="2 3">
    <name type="scientific">Gordonia phage Lambo</name>
    <dbReference type="NCBI Taxonomy" id="2599845"/>
    <lineage>
        <taxon>Viruses</taxon>
        <taxon>Duplodnaviria</taxon>
        <taxon>Heunggongvirae</taxon>
        <taxon>Uroviricota</taxon>
        <taxon>Caudoviricetes</taxon>
        <taxon>Dovevirinae</taxon>
        <taxon>Lambovirus</taxon>
        <taxon>Lambovirus lambo</taxon>
    </lineage>
</organism>
<evidence type="ECO:0000313" key="3">
    <source>
        <dbReference type="Proteomes" id="UP000325706"/>
    </source>
</evidence>
<sequence>MRIDPCWQMYALGLTGGIFISNCFVKVPDWLIFIGIVVTVAHIASMITRWIFDRKESDEAESGTGPE</sequence>